<dbReference type="EMBL" id="SJTG01000001">
    <property type="protein sequence ID" value="TCI12594.1"/>
    <property type="molecule type" value="Genomic_DNA"/>
</dbReference>
<dbReference type="SUPFAM" id="SSF56300">
    <property type="entry name" value="Metallo-dependent phosphatases"/>
    <property type="match status" value="1"/>
</dbReference>
<dbReference type="InterPro" id="IPR004843">
    <property type="entry name" value="Calcineurin-like_PHP"/>
</dbReference>
<evidence type="ECO:0000256" key="1">
    <source>
        <dbReference type="ARBA" id="ARBA00022729"/>
    </source>
</evidence>
<dbReference type="InterPro" id="IPR003961">
    <property type="entry name" value="FN3_dom"/>
</dbReference>
<proteinExistence type="predicted"/>
<reference evidence="3 4" key="1">
    <citation type="submission" date="2019-02" db="EMBL/GenBank/DDBJ databases">
        <title>Dyella amyloliquefaciens sp. nov., isolated from forest soil.</title>
        <authorList>
            <person name="Gao Z.-H."/>
            <person name="Qiu L.-H."/>
        </authorList>
    </citation>
    <scope>NUCLEOTIDE SEQUENCE [LARGE SCALE GENOMIC DNA]</scope>
    <source>
        <strain evidence="3 4">KACC 12747</strain>
    </source>
</reference>
<evidence type="ECO:0000313" key="3">
    <source>
        <dbReference type="EMBL" id="TCI12594.1"/>
    </source>
</evidence>
<name>A0A4R0YZ40_9GAMM</name>
<dbReference type="InterPro" id="IPR008963">
    <property type="entry name" value="Purple_acid_Pase-like_N"/>
</dbReference>
<sequence length="411" mass="45453">MFATGEGNTMTYRHWLAAFMMGVACVSIADAAGDKPRKAVVVDDDDANAPYKTFDSTPAITMGPLLLDVSEDSVIVEWMTDSPSDAKVLYGEAGLTEEALPQTDGLVPVGNVHRVILRGLKPGHTYQYKVASRRVVNLRPYWPDRGRTVESPVSQFTTFDATRPSTRFVTMTDTHEDVGRVRALMDMARQAKVDFVVHTGDGVHYAVNENQVKDKFLGPVADGLQGSIPLIYARGNHEYRGEFARSLGDYLHEQSGRYFYTRDQGPVHLVVVDTGEDKPDATNVYAGLNNLREYRKDELAWFAHVLAAEPRTKSAPFTVVLGHDPEWGWSDGQNAEWTRAANAAKVDLYIAGHLHRLERIPPGKQGNDFPILALGQDQVAQVDATATELKVRVIDRTGKILDAFTVARKAK</sequence>
<dbReference type="GO" id="GO:0046872">
    <property type="term" value="F:metal ion binding"/>
    <property type="evidence" value="ECO:0007669"/>
    <property type="project" value="InterPro"/>
</dbReference>
<dbReference type="PROSITE" id="PS50853">
    <property type="entry name" value="FN3"/>
    <property type="match status" value="1"/>
</dbReference>
<protein>
    <submittedName>
        <fullName evidence="3">Metallophosphoesterase family protein</fullName>
    </submittedName>
</protein>
<dbReference type="Proteomes" id="UP000291822">
    <property type="component" value="Unassembled WGS sequence"/>
</dbReference>
<evidence type="ECO:0000313" key="4">
    <source>
        <dbReference type="Proteomes" id="UP000291822"/>
    </source>
</evidence>
<dbReference type="Gene3D" id="3.60.21.10">
    <property type="match status" value="1"/>
</dbReference>
<dbReference type="GO" id="GO:0003993">
    <property type="term" value="F:acid phosphatase activity"/>
    <property type="evidence" value="ECO:0007669"/>
    <property type="project" value="InterPro"/>
</dbReference>
<gene>
    <name evidence="3" type="ORF">EZM97_04385</name>
</gene>
<dbReference type="PANTHER" id="PTHR45867">
    <property type="entry name" value="PURPLE ACID PHOSPHATASE"/>
    <property type="match status" value="1"/>
</dbReference>
<accession>A0A4R0YZ40</accession>
<feature type="domain" description="Fibronectin type-III" evidence="2">
    <location>
        <begin position="60"/>
        <end position="165"/>
    </location>
</feature>
<dbReference type="Gene3D" id="2.60.40.380">
    <property type="entry name" value="Purple acid phosphatase-like, N-terminal"/>
    <property type="match status" value="1"/>
</dbReference>
<dbReference type="SUPFAM" id="SSF49363">
    <property type="entry name" value="Purple acid phosphatase, N-terminal domain"/>
    <property type="match status" value="1"/>
</dbReference>
<dbReference type="AlphaFoldDB" id="A0A4R0YZ40"/>
<dbReference type="Pfam" id="PF00149">
    <property type="entry name" value="Metallophos"/>
    <property type="match status" value="1"/>
</dbReference>
<keyword evidence="1" id="KW-0732">Signal</keyword>
<organism evidence="3 4">
    <name type="scientific">Dyella soli</name>
    <dbReference type="NCBI Taxonomy" id="522319"/>
    <lineage>
        <taxon>Bacteria</taxon>
        <taxon>Pseudomonadati</taxon>
        <taxon>Pseudomonadota</taxon>
        <taxon>Gammaproteobacteria</taxon>
        <taxon>Lysobacterales</taxon>
        <taxon>Rhodanobacteraceae</taxon>
        <taxon>Dyella</taxon>
    </lineage>
</organism>
<keyword evidence="4" id="KW-1185">Reference proteome</keyword>
<dbReference type="CDD" id="cd00063">
    <property type="entry name" value="FN3"/>
    <property type="match status" value="1"/>
</dbReference>
<dbReference type="PANTHER" id="PTHR45867:SF3">
    <property type="entry name" value="ACID PHOSPHATASE TYPE 7"/>
    <property type="match status" value="1"/>
</dbReference>
<comment type="caution">
    <text evidence="3">The sequence shown here is derived from an EMBL/GenBank/DDBJ whole genome shotgun (WGS) entry which is preliminary data.</text>
</comment>
<dbReference type="InterPro" id="IPR015914">
    <property type="entry name" value="PAPs_N"/>
</dbReference>
<dbReference type="InterPro" id="IPR029052">
    <property type="entry name" value="Metallo-depent_PP-like"/>
</dbReference>
<dbReference type="Pfam" id="PF16656">
    <property type="entry name" value="Pur_ac_phosph_N"/>
    <property type="match status" value="1"/>
</dbReference>
<evidence type="ECO:0000259" key="2">
    <source>
        <dbReference type="PROSITE" id="PS50853"/>
    </source>
</evidence>